<dbReference type="EMBL" id="HACG01006006">
    <property type="protein sequence ID" value="CEK52871.1"/>
    <property type="molecule type" value="Transcribed_RNA"/>
</dbReference>
<protein>
    <submittedName>
        <fullName evidence="2">Uncharacterized protein</fullName>
    </submittedName>
</protein>
<feature type="region of interest" description="Disordered" evidence="1">
    <location>
        <begin position="122"/>
        <end position="166"/>
    </location>
</feature>
<evidence type="ECO:0000313" key="2">
    <source>
        <dbReference type="EMBL" id="CEK52871.1"/>
    </source>
</evidence>
<organism evidence="2">
    <name type="scientific">Arion vulgaris</name>
    <dbReference type="NCBI Taxonomy" id="1028688"/>
    <lineage>
        <taxon>Eukaryota</taxon>
        <taxon>Metazoa</taxon>
        <taxon>Spiralia</taxon>
        <taxon>Lophotrochozoa</taxon>
        <taxon>Mollusca</taxon>
        <taxon>Gastropoda</taxon>
        <taxon>Heterobranchia</taxon>
        <taxon>Euthyneura</taxon>
        <taxon>Panpulmonata</taxon>
        <taxon>Eupulmonata</taxon>
        <taxon>Stylommatophora</taxon>
        <taxon>Helicina</taxon>
        <taxon>Arionoidea</taxon>
        <taxon>Arionidae</taxon>
        <taxon>Arion</taxon>
    </lineage>
</organism>
<evidence type="ECO:0000256" key="1">
    <source>
        <dbReference type="SAM" id="MobiDB-lite"/>
    </source>
</evidence>
<accession>A0A0B6YAN5</accession>
<gene>
    <name evidence="2" type="primary">ORF18309</name>
</gene>
<proteinExistence type="predicted"/>
<reference evidence="2" key="1">
    <citation type="submission" date="2014-12" db="EMBL/GenBank/DDBJ databases">
        <title>Insight into the proteome of Arion vulgaris.</title>
        <authorList>
            <person name="Aradska J."/>
            <person name="Bulat T."/>
            <person name="Smidak R."/>
            <person name="Sarate P."/>
            <person name="Gangsoo J."/>
            <person name="Sialana F."/>
            <person name="Bilban M."/>
            <person name="Lubec G."/>
        </authorList>
    </citation>
    <scope>NUCLEOTIDE SEQUENCE</scope>
    <source>
        <tissue evidence="2">Skin</tissue>
    </source>
</reference>
<dbReference type="AlphaFoldDB" id="A0A0B6YAN5"/>
<feature type="non-terminal residue" evidence="2">
    <location>
        <position position="1"/>
    </location>
</feature>
<name>A0A0B6YAN5_9EUPU</name>
<sequence>YPTRGTSASEDLQDLHQAHKDGNIQVNDAGDSSRDTLHKTSRLNKLLDSYMNMLRAELTETTVNKLPDIIDNNEISNLADFENILALKDDSKNVDKLSDNVHNDAALALNYDLSELDSLPSKRQQGWYTPYGKRKAANQISTEDIESRPIKPDLGSNDNDGYHESKSHNFLSKQFGIQGNSQMSNNAPESLLAGIVDGLRSDTQGSSEDNQNKDVKLQLENWKPDNKFRNNKRDNHQGWYTQYGKRNDGGLYLYLL</sequence>